<proteinExistence type="predicted"/>
<gene>
    <name evidence="1" type="ORF">LCGC14_2327720</name>
</gene>
<accession>A0A0F9CGI2</accession>
<dbReference type="InterPro" id="IPR009057">
    <property type="entry name" value="Homeodomain-like_sf"/>
</dbReference>
<name>A0A0F9CGI2_9ZZZZ</name>
<sequence length="153" mass="17475">MPAKNYIVELTSEERDQLKRLINTGRVAAYRQRHARILLLTDQGTQGAKMIDDDIAKAANCGRATVERVRKRFVEEGLQAALGRHKSTRQYQRKLDGDCEAHLIALTCSKPPEGYNRWTLRLLSDRMVALEYVDSLSYQTVRRTLKKTNLSLG</sequence>
<organism evidence="1">
    <name type="scientific">marine sediment metagenome</name>
    <dbReference type="NCBI Taxonomy" id="412755"/>
    <lineage>
        <taxon>unclassified sequences</taxon>
        <taxon>metagenomes</taxon>
        <taxon>ecological metagenomes</taxon>
    </lineage>
</organism>
<evidence type="ECO:0008006" key="2">
    <source>
        <dbReference type="Google" id="ProtNLM"/>
    </source>
</evidence>
<dbReference type="SUPFAM" id="SSF46689">
    <property type="entry name" value="Homeodomain-like"/>
    <property type="match status" value="1"/>
</dbReference>
<protein>
    <recommendedName>
        <fullName evidence="2">Transposase</fullName>
    </recommendedName>
</protein>
<reference evidence="1" key="1">
    <citation type="journal article" date="2015" name="Nature">
        <title>Complex archaea that bridge the gap between prokaryotes and eukaryotes.</title>
        <authorList>
            <person name="Spang A."/>
            <person name="Saw J.H."/>
            <person name="Jorgensen S.L."/>
            <person name="Zaremba-Niedzwiedzka K."/>
            <person name="Martijn J."/>
            <person name="Lind A.E."/>
            <person name="van Eijk R."/>
            <person name="Schleper C."/>
            <person name="Guy L."/>
            <person name="Ettema T.J."/>
        </authorList>
    </citation>
    <scope>NUCLEOTIDE SEQUENCE</scope>
</reference>
<dbReference type="EMBL" id="LAZR01033392">
    <property type="protein sequence ID" value="KKL48219.1"/>
    <property type="molecule type" value="Genomic_DNA"/>
</dbReference>
<dbReference type="AlphaFoldDB" id="A0A0F9CGI2"/>
<evidence type="ECO:0000313" key="1">
    <source>
        <dbReference type="EMBL" id="KKL48219.1"/>
    </source>
</evidence>
<dbReference type="Pfam" id="PF13565">
    <property type="entry name" value="HTH_32"/>
    <property type="match status" value="1"/>
</dbReference>
<comment type="caution">
    <text evidence="1">The sequence shown here is derived from an EMBL/GenBank/DDBJ whole genome shotgun (WGS) entry which is preliminary data.</text>
</comment>